<comment type="caution">
    <text evidence="6">The sequence shown here is derived from an EMBL/GenBank/DDBJ whole genome shotgun (WGS) entry which is preliminary data.</text>
</comment>
<dbReference type="SMART" id="SM01209">
    <property type="entry name" value="GARS_A"/>
    <property type="match status" value="1"/>
</dbReference>
<dbReference type="Proteomes" id="UP000886400">
    <property type="component" value="Unassembled WGS sequence"/>
</dbReference>
<name>A0A7C6A6A8_DESAE</name>
<dbReference type="Pfam" id="PF18603">
    <property type="entry name" value="LAL_C2"/>
    <property type="match status" value="1"/>
</dbReference>
<keyword evidence="3 4" id="KW-0067">ATP-binding</keyword>
<keyword evidence="1" id="KW-0436">Ligase</keyword>
<dbReference type="Gene3D" id="3.30.1490.20">
    <property type="entry name" value="ATP-grasp fold, A domain"/>
    <property type="match status" value="1"/>
</dbReference>
<keyword evidence="2 4" id="KW-0547">Nucleotide-binding</keyword>
<evidence type="ECO:0000259" key="5">
    <source>
        <dbReference type="PROSITE" id="PS50975"/>
    </source>
</evidence>
<protein>
    <submittedName>
        <fullName evidence="6">ATP-grasp domain-containing protein</fullName>
    </submittedName>
</protein>
<feature type="domain" description="ATP-grasp" evidence="5">
    <location>
        <begin position="109"/>
        <end position="304"/>
    </location>
</feature>
<dbReference type="GO" id="GO:0016874">
    <property type="term" value="F:ligase activity"/>
    <property type="evidence" value="ECO:0007669"/>
    <property type="project" value="UniProtKB-KW"/>
</dbReference>
<dbReference type="GO" id="GO:0005524">
    <property type="term" value="F:ATP binding"/>
    <property type="evidence" value="ECO:0007669"/>
    <property type="project" value="UniProtKB-UniRule"/>
</dbReference>
<dbReference type="PANTHER" id="PTHR43585">
    <property type="entry name" value="FUMIPYRROLE BIOSYNTHESIS PROTEIN C"/>
    <property type="match status" value="1"/>
</dbReference>
<proteinExistence type="predicted"/>
<evidence type="ECO:0000313" key="6">
    <source>
        <dbReference type="EMBL" id="HHS48460.1"/>
    </source>
</evidence>
<evidence type="ECO:0000256" key="2">
    <source>
        <dbReference type="ARBA" id="ARBA00022741"/>
    </source>
</evidence>
<dbReference type="PANTHER" id="PTHR43585:SF2">
    <property type="entry name" value="ATP-GRASP ENZYME FSQD"/>
    <property type="match status" value="1"/>
</dbReference>
<organism evidence="6">
    <name type="scientific">Desulfurella acetivorans</name>
    <dbReference type="NCBI Taxonomy" id="33002"/>
    <lineage>
        <taxon>Bacteria</taxon>
        <taxon>Pseudomonadati</taxon>
        <taxon>Campylobacterota</taxon>
        <taxon>Desulfurellia</taxon>
        <taxon>Desulfurellales</taxon>
        <taxon>Desulfurellaceae</taxon>
        <taxon>Desulfurella</taxon>
    </lineage>
</organism>
<dbReference type="InterPro" id="IPR011761">
    <property type="entry name" value="ATP-grasp"/>
</dbReference>
<dbReference type="InterPro" id="IPR040570">
    <property type="entry name" value="LAL_C2"/>
</dbReference>
<dbReference type="Gene3D" id="3.40.50.20">
    <property type="match status" value="1"/>
</dbReference>
<dbReference type="InterPro" id="IPR052032">
    <property type="entry name" value="ATP-dep_AA_Ligase"/>
</dbReference>
<accession>A0A7C6A6A8</accession>
<dbReference type="GO" id="GO:0046872">
    <property type="term" value="F:metal ion binding"/>
    <property type="evidence" value="ECO:0007669"/>
    <property type="project" value="InterPro"/>
</dbReference>
<dbReference type="Gene3D" id="3.30.470.20">
    <property type="entry name" value="ATP-grasp fold, B domain"/>
    <property type="match status" value="1"/>
</dbReference>
<evidence type="ECO:0000256" key="1">
    <source>
        <dbReference type="ARBA" id="ARBA00022598"/>
    </source>
</evidence>
<dbReference type="PROSITE" id="PS50975">
    <property type="entry name" value="ATP_GRASP"/>
    <property type="match status" value="1"/>
</dbReference>
<dbReference type="EMBL" id="DRZX01000050">
    <property type="protein sequence ID" value="HHS48460.1"/>
    <property type="molecule type" value="Genomic_DNA"/>
</dbReference>
<reference evidence="6" key="1">
    <citation type="journal article" date="2020" name="mSystems">
        <title>Genome- and Community-Level Interaction Insights into Carbon Utilization and Element Cycling Functions of Hydrothermarchaeota in Hydrothermal Sediment.</title>
        <authorList>
            <person name="Zhou Z."/>
            <person name="Liu Y."/>
            <person name="Xu W."/>
            <person name="Pan J."/>
            <person name="Luo Z.H."/>
            <person name="Li M."/>
        </authorList>
    </citation>
    <scope>NUCLEOTIDE SEQUENCE [LARGE SCALE GENOMIC DNA]</scope>
    <source>
        <strain evidence="6">SpSt-1135</strain>
    </source>
</reference>
<sequence>MKSIIILGAGIMQIKAIKTAKDLGLYVIAADRDSEAVGFKHADLKLVIDTKDTKSLVDFALNNKNTYNIKGVFAAADNAITAAAINEALGLIGVSSFSAKSSNNKWLSKQLWLSSSVPTPYAKEVKTLKDAKKAIEKVGLPCMVKAIDSSASRGTQKLESISNLEIALEEAFRYSSAKSALIEEYVEGFEYSAETVIYNSKQYRFGIAKREYDLLPLPIETGHVNPADLDSKTQEEMYKIVYDAALALKIDNAPAKADMIIRKSDSKIMILEMAARLSGGFHSQYTTPLSSGMDPIKFVMQLTLGEEPYIDTYTPKMNKVALCRAIFPKPGYVEKIEGIEEALKIKGINKIFLTIKEGDVIEDYKHCAHRVCYVIASGDSYKEADSAFKLAKNIINFKIRSNNAT</sequence>
<evidence type="ECO:0000256" key="4">
    <source>
        <dbReference type="PROSITE-ProRule" id="PRU00409"/>
    </source>
</evidence>
<dbReference type="AlphaFoldDB" id="A0A7C6A6A8"/>
<dbReference type="Pfam" id="PF13535">
    <property type="entry name" value="ATP-grasp_4"/>
    <property type="match status" value="1"/>
</dbReference>
<dbReference type="InterPro" id="IPR013815">
    <property type="entry name" value="ATP_grasp_subdomain_1"/>
</dbReference>
<gene>
    <name evidence="6" type="ORF">ENM99_01130</name>
</gene>
<dbReference type="SUPFAM" id="SSF56059">
    <property type="entry name" value="Glutathione synthetase ATP-binding domain-like"/>
    <property type="match status" value="1"/>
</dbReference>
<evidence type="ECO:0000256" key="3">
    <source>
        <dbReference type="ARBA" id="ARBA00022840"/>
    </source>
</evidence>